<keyword evidence="3" id="KW-0282">Flagellum</keyword>
<accession>A0A9W6CJJ3</accession>
<comment type="subcellular location">
    <subcellularLocation>
        <location evidence="1">Bacterial flagellum basal body</location>
    </subcellularLocation>
</comment>
<dbReference type="GeneID" id="95760891"/>
<evidence type="ECO:0000313" key="5">
    <source>
        <dbReference type="Proteomes" id="UP001144397"/>
    </source>
</evidence>
<dbReference type="GO" id="GO:0009425">
    <property type="term" value="C:bacterial-type flagellum basal body"/>
    <property type="evidence" value="ECO:0007669"/>
    <property type="project" value="UniProtKB-SubCell"/>
</dbReference>
<dbReference type="AlphaFoldDB" id="A0A9W6CJJ3"/>
<dbReference type="Proteomes" id="UP001245370">
    <property type="component" value="Unassembled WGS sequence"/>
</dbReference>
<name>A0A9W6CJJ3_XANFL</name>
<dbReference type="EMBL" id="JAVDPY010000003">
    <property type="protein sequence ID" value="MDR6333821.1"/>
    <property type="molecule type" value="Genomic_DNA"/>
</dbReference>
<dbReference type="NCBIfam" id="NF004653">
    <property type="entry name" value="PRK06003.1"/>
    <property type="match status" value="1"/>
</dbReference>
<feature type="domain" description="Flagellar basal body rod protein N-terminal" evidence="2">
    <location>
        <begin position="19"/>
        <end position="37"/>
    </location>
</feature>
<proteinExistence type="predicted"/>
<organism evidence="3 5">
    <name type="scientific">Xanthobacter flavus</name>
    <dbReference type="NCBI Taxonomy" id="281"/>
    <lineage>
        <taxon>Bacteria</taxon>
        <taxon>Pseudomonadati</taxon>
        <taxon>Pseudomonadota</taxon>
        <taxon>Alphaproteobacteria</taxon>
        <taxon>Hyphomicrobiales</taxon>
        <taxon>Xanthobacteraceae</taxon>
        <taxon>Xanthobacter</taxon>
    </lineage>
</organism>
<dbReference type="RefSeq" id="WP_281804563.1">
    <property type="nucleotide sequence ID" value="NZ_BSDO01000001.1"/>
</dbReference>
<sequence length="126" mass="13576">MEPLFLFNLASRHAQWATVRQTAIAGNIANANTPGYKAVDTEPFSAILDRTRLSLARTSGSHMDLAAGGIGATKAAAREGWDTSHSGNSVSLEQEMLKADEVNRAYSLNTSIVRSFHRMILASVKS</sequence>
<evidence type="ECO:0000313" key="6">
    <source>
        <dbReference type="Proteomes" id="UP001245370"/>
    </source>
</evidence>
<dbReference type="Pfam" id="PF00460">
    <property type="entry name" value="Flg_bb_rod"/>
    <property type="match status" value="1"/>
</dbReference>
<evidence type="ECO:0000256" key="1">
    <source>
        <dbReference type="ARBA" id="ARBA00004117"/>
    </source>
</evidence>
<comment type="caution">
    <text evidence="3">The sequence shown here is derived from an EMBL/GenBank/DDBJ whole genome shotgun (WGS) entry which is preliminary data.</text>
</comment>
<reference evidence="3" key="1">
    <citation type="submission" date="2022-12" db="EMBL/GenBank/DDBJ databases">
        <title>Reference genome sequencing for broad-spectrum identification of bacterial and archaeal isolates by mass spectrometry.</title>
        <authorList>
            <person name="Sekiguchi Y."/>
            <person name="Tourlousse D.M."/>
        </authorList>
    </citation>
    <scope>NUCLEOTIDE SEQUENCE</scope>
    <source>
        <strain evidence="3">301</strain>
    </source>
</reference>
<dbReference type="Proteomes" id="UP001144397">
    <property type="component" value="Unassembled WGS sequence"/>
</dbReference>
<evidence type="ECO:0000259" key="2">
    <source>
        <dbReference type="Pfam" id="PF00460"/>
    </source>
</evidence>
<gene>
    <name evidence="3" type="primary">flgB</name>
    <name evidence="4" type="ORF">GGQ86_002291</name>
    <name evidence="3" type="ORF">XFLAVUS301_00980</name>
</gene>
<evidence type="ECO:0000313" key="4">
    <source>
        <dbReference type="EMBL" id="MDR6333821.1"/>
    </source>
</evidence>
<keyword evidence="3" id="KW-0969">Cilium</keyword>
<keyword evidence="6" id="KW-1185">Reference proteome</keyword>
<dbReference type="EMBL" id="BSDO01000001">
    <property type="protein sequence ID" value="GLI20424.1"/>
    <property type="molecule type" value="Genomic_DNA"/>
</dbReference>
<dbReference type="InterPro" id="IPR001444">
    <property type="entry name" value="Flag_bb_rod_N"/>
</dbReference>
<reference evidence="4 6" key="2">
    <citation type="submission" date="2023-07" db="EMBL/GenBank/DDBJ databases">
        <title>Genomic Encyclopedia of Type Strains, Phase IV (KMG-IV): sequencing the most valuable type-strain genomes for metagenomic binning, comparative biology and taxonomic classification.</title>
        <authorList>
            <person name="Goeker M."/>
        </authorList>
    </citation>
    <scope>NUCLEOTIDE SEQUENCE [LARGE SCALE GENOMIC DNA]</scope>
    <source>
        <strain evidence="4 6">DSM 338</strain>
    </source>
</reference>
<evidence type="ECO:0000313" key="3">
    <source>
        <dbReference type="EMBL" id="GLI20424.1"/>
    </source>
</evidence>
<protein>
    <submittedName>
        <fullName evidence="4">Flagellar basal-body rod protein FlgB</fullName>
    </submittedName>
    <submittedName>
        <fullName evidence="3">Flagellar biosynthesis protein FlgB</fullName>
    </submittedName>
</protein>
<keyword evidence="3" id="KW-0966">Cell projection</keyword>